<evidence type="ECO:0000313" key="3">
    <source>
        <dbReference type="Proteomes" id="UP000765845"/>
    </source>
</evidence>
<gene>
    <name evidence="2" type="ORF">HCU74_17780</name>
</gene>
<sequence length="996" mass="105185">MYPRVVTLTLATCLASTLIACGGGSSGGGSATEPPATGEVLRVLSPLGTETPCPNLQFSTLSASVGDTLSVSGIPVSMSAPGLRIIAADNPDIVTPAFFQMREGNEDWQFQLPMHPATPLEGGQVLIEIGDGSNHCPSQSFTIAALPDAPADYAQRVQSALTSWVEAAASQLGFDPDQLRNADTSQLDGMAAVMRMLLDMASDPSAPGSIKALADDAAADPDELLERFLLSLNLEQRLLEDAALLNQTTPAVQSLYQPGEPVPRAITRNDEGPVYRNGGNCSGGFQFPGATKPDITSIFDLAPAMKAAKSRTIKAVAAHSATATNYAGTAQWNKATPVGNILFVVSTVEEALNAAQPQVFSQFIVTGDTQLTEDRLASNPAEWKAEIAAKGVDFNLERAAAQTIIQGLGLIPGPVGTALSATTFAYSNEVNAEIDRVTKDSCFRVKAPEYGPFDATYEDFTEAEVIGNAISLVDHHRYLPSDLGAATLEVKIKGEAFGTDSSAKKPLTVNVNPQILSLLPSTARIADAGDPVEIAATIANSEAEPANFAVDVVGGTSRGEVTQLRIENDFLIATIKPTTDREKYPVQVRFTSQNRTLPEGAERFKLADIEIDLGVTLTPEDAPCLTAGDAVPLTAELKGFDEQEQEVVFSATGGSFTGETPLTATWIAPQASGEYVVTATAKFDSEVKDESRFTVADNCLRKIWYPNGGFAIDNNGTYSSEGADCPQASKGDDQSVTFSDTDIPEPPLLPAETEFWNVRSETQSARFTHNSSRHVVDNKGNDNAADDSCSGITLSGLMDADVVYEGRADGTLAVSVDATLETTCERYSNGDIECSAGGGGIALGGFFYQDIDRETTVTLSGRLSCSGLEGNIGTGLAPINILVQRYENGQTPYDYSNEGNTSIKTTEGQYRSPQLFAGSCKPEQGDSSTPFQVEFVLDAPADEGATDLIVYTIAGAAQVAPAYAPSINELPSGFPTEPAPGQYRSAGKVELEVKLE</sequence>
<reference evidence="2 3" key="1">
    <citation type="submission" date="2020-04" db="EMBL/GenBank/DDBJ databases">
        <authorList>
            <person name="Yoon J."/>
        </authorList>
    </citation>
    <scope>NUCLEOTIDE SEQUENCE [LARGE SCALE GENOMIC DNA]</scope>
    <source>
        <strain evidence="2 3">KMU-166</strain>
    </source>
</reference>
<dbReference type="PROSITE" id="PS51257">
    <property type="entry name" value="PROKAR_LIPOPROTEIN"/>
    <property type="match status" value="1"/>
</dbReference>
<protein>
    <recommendedName>
        <fullName evidence="4">Bacterial Ig-like domain (Group 1)</fullName>
    </recommendedName>
</protein>
<evidence type="ECO:0000313" key="2">
    <source>
        <dbReference type="EMBL" id="NKI19261.1"/>
    </source>
</evidence>
<keyword evidence="1" id="KW-0732">Signal</keyword>
<accession>A0ABX1GK29</accession>
<evidence type="ECO:0008006" key="4">
    <source>
        <dbReference type="Google" id="ProtNLM"/>
    </source>
</evidence>
<dbReference type="RefSeq" id="WP_168451783.1">
    <property type="nucleotide sequence ID" value="NZ_JAAWWK010000007.1"/>
</dbReference>
<feature type="signal peptide" evidence="1">
    <location>
        <begin position="1"/>
        <end position="20"/>
    </location>
</feature>
<comment type="caution">
    <text evidence="2">The sequence shown here is derived from an EMBL/GenBank/DDBJ whole genome shotgun (WGS) entry which is preliminary data.</text>
</comment>
<feature type="chain" id="PRO_5045067329" description="Bacterial Ig-like domain (Group 1)" evidence="1">
    <location>
        <begin position="21"/>
        <end position="996"/>
    </location>
</feature>
<name>A0ABX1GK29_9GAMM</name>
<evidence type="ECO:0000256" key="1">
    <source>
        <dbReference type="SAM" id="SignalP"/>
    </source>
</evidence>
<keyword evidence="3" id="KW-1185">Reference proteome</keyword>
<dbReference type="Proteomes" id="UP000765845">
    <property type="component" value="Unassembled WGS sequence"/>
</dbReference>
<organism evidence="2 3">
    <name type="scientific">Spongiibacter thalassae</name>
    <dbReference type="NCBI Taxonomy" id="2721624"/>
    <lineage>
        <taxon>Bacteria</taxon>
        <taxon>Pseudomonadati</taxon>
        <taxon>Pseudomonadota</taxon>
        <taxon>Gammaproteobacteria</taxon>
        <taxon>Cellvibrionales</taxon>
        <taxon>Spongiibacteraceae</taxon>
        <taxon>Spongiibacter</taxon>
    </lineage>
</organism>
<dbReference type="EMBL" id="JAAWWK010000007">
    <property type="protein sequence ID" value="NKI19261.1"/>
    <property type="molecule type" value="Genomic_DNA"/>
</dbReference>
<proteinExistence type="predicted"/>